<gene>
    <name evidence="2" type="ORF">BYL167_LOCUS46333</name>
    <name evidence="1" type="ORF">GIL414_LOCUS41524</name>
    <name evidence="3" type="ORF">SMN809_LOCUS55759</name>
</gene>
<feature type="non-terminal residue" evidence="2">
    <location>
        <position position="1"/>
    </location>
</feature>
<accession>A0A8S3ARY9</accession>
<protein>
    <submittedName>
        <fullName evidence="2">Uncharacterized protein</fullName>
    </submittedName>
</protein>
<dbReference type="Proteomes" id="UP000681967">
    <property type="component" value="Unassembled WGS sequence"/>
</dbReference>
<comment type="caution">
    <text evidence="2">The sequence shown here is derived from an EMBL/GenBank/DDBJ whole genome shotgun (WGS) entry which is preliminary data.</text>
</comment>
<organism evidence="2 4">
    <name type="scientific">Rotaria magnacalcarata</name>
    <dbReference type="NCBI Taxonomy" id="392030"/>
    <lineage>
        <taxon>Eukaryota</taxon>
        <taxon>Metazoa</taxon>
        <taxon>Spiralia</taxon>
        <taxon>Gnathifera</taxon>
        <taxon>Rotifera</taxon>
        <taxon>Eurotatoria</taxon>
        <taxon>Bdelloidea</taxon>
        <taxon>Philodinida</taxon>
        <taxon>Philodinidae</taxon>
        <taxon>Rotaria</taxon>
    </lineage>
</organism>
<name>A0A8S3ARY9_9BILA</name>
<dbReference type="Proteomes" id="UP000676336">
    <property type="component" value="Unassembled WGS sequence"/>
</dbReference>
<evidence type="ECO:0000313" key="2">
    <source>
        <dbReference type="EMBL" id="CAF4756690.1"/>
    </source>
</evidence>
<dbReference type="EMBL" id="CAJOBH010130897">
    <property type="protein sequence ID" value="CAF4756690.1"/>
    <property type="molecule type" value="Genomic_DNA"/>
</dbReference>
<proteinExistence type="predicted"/>
<dbReference type="AlphaFoldDB" id="A0A8S3ARY9"/>
<sequence length="80" mass="9488">QLVKQFYDLCNGDISWTQLQIEEYLKHNHEISTIPTLRQLSLNTLNQWNEELRHSNPLFDTISIGDLLQDINDDDVYEEL</sequence>
<feature type="non-terminal residue" evidence="2">
    <location>
        <position position="80"/>
    </location>
</feature>
<evidence type="ECO:0000313" key="4">
    <source>
        <dbReference type="Proteomes" id="UP000681967"/>
    </source>
</evidence>
<dbReference type="Proteomes" id="UP000681720">
    <property type="component" value="Unassembled WGS sequence"/>
</dbReference>
<dbReference type="EMBL" id="CAJOBJ010117905">
    <property type="protein sequence ID" value="CAF4662061.1"/>
    <property type="molecule type" value="Genomic_DNA"/>
</dbReference>
<evidence type="ECO:0000313" key="1">
    <source>
        <dbReference type="EMBL" id="CAF4662061.1"/>
    </source>
</evidence>
<reference evidence="2" key="1">
    <citation type="submission" date="2021-02" db="EMBL/GenBank/DDBJ databases">
        <authorList>
            <person name="Nowell W R."/>
        </authorList>
    </citation>
    <scope>NUCLEOTIDE SEQUENCE</scope>
</reference>
<evidence type="ECO:0000313" key="3">
    <source>
        <dbReference type="EMBL" id="CAF4981670.1"/>
    </source>
</evidence>
<dbReference type="EMBL" id="CAJOBI010197782">
    <property type="protein sequence ID" value="CAF4981670.1"/>
    <property type="molecule type" value="Genomic_DNA"/>
</dbReference>